<organism evidence="4 5">
    <name type="scientific">Planococcus wigleyi</name>
    <dbReference type="NCBI Taxonomy" id="2762216"/>
    <lineage>
        <taxon>Bacteria</taxon>
        <taxon>Bacillati</taxon>
        <taxon>Bacillota</taxon>
        <taxon>Bacilli</taxon>
        <taxon>Bacillales</taxon>
        <taxon>Caryophanaceae</taxon>
        <taxon>Planococcus</taxon>
    </lineage>
</organism>
<evidence type="ECO:0000313" key="5">
    <source>
        <dbReference type="Proteomes" id="UP000658980"/>
    </source>
</evidence>
<evidence type="ECO:0000256" key="2">
    <source>
        <dbReference type="SAM" id="Phobius"/>
    </source>
</evidence>
<sequence>MATVGRSNIEITADTSRARRSLGDFFREAENGGRNLARMFNTLDPFSRIERDARNASGGFNNVRDAAGRLNSDLNNLGGRNNLDELNGDLSDAERNMDDLHRSTDDVGDGLDDASRDMRDFGNTAERETSNAEGSFGKMADTAKKIGGVLVAAFAVDKVVEFGTELAATAGAAEASRAQFSTVFGDMEGEAAKRLSAIGGEATILENRMKDSFTKIAAFAKTGGMDTADSLDLADRSMRAVADSAAFYDRSLEDTTESLQSFLKGNYENDAALGLSATETTRNSAAMDLYGKKFKDLSEAQKQLTLLQMVEDANKLTGALGQASRESDGWENVVGNMTQAWTDFKGEIGAPVLKVAVAGIKGVTTAVQALNTEAIGNGIGKAFDYVSGSIKKAKDALAPFIDGVKGIAGAIKGLMTDDGQAGRDILKGMGFSEETIMMLDGYAAKIAEFRHKLSDFLAGIGGLFKDDGQAGRDFLASLGLSDDAIAKIDAFAANFSAVRGRLKETIGGFKELLQGDGAKGRSILDGLGFTDGFIQTADDIALKLVSVKNTALDVFGAIAKVVESRGQVIREVITAALILIWPPVKSALSTVLGFLGETIGKIVDFFKSDGAQIVQAVMNLGKIIGVIFLGIFNVIQFIMPAVLAIIRSIWKNIEGVISGALDIIMGAVKIFSGLFTGDFSKMWEGLKRMFLGAVTFLWNFVQLTFFGKILGGAKLFILSFRGFFVSLWQGIISLFKGNTTAALTTISTAWQSILRLTREVFSNLSGFLVNTWNSIRSITTGFINGIKVIFTSGWSIIRNTTTTIFRGIWNFLNGLFVIIRTGIQAYINFYVRFITTGWRAIATTTTNIFRGIWTFLSGIFTTIRNFISSSVSGILSKVRDTWSALRNSTSNTFRDIYNGIKSRFTNIVDLAKSLPGRIGDGIGSMASKVTSGVTKVINKLATTLGKGVNGVIGGINWVLGKIGVDKDIPKWEVPQYAKGTKGNGKHPGGPMVVGDGTGTNAGPELIRMPDGRQMLSPSKPTLMHGDKGTEVWSATETRKILEAIPHYALGDKVRKAKDWLGENVLEPAKSVGSKVVSGAKKVGGTAKDWAVDIFDYVKKPGKLLDLALSAMGIKEPEGGSFIGNIARGGWGKVKEAGIDFLKGKLNDFGASQSGISLTGGNGGGFGPPFRFTSGPGPRNTGIPGASSNHKGWDWAAPIGTPIPSVTDGVGHRTGWHPLSGNFVEVRDSSGKIHRYQHNSRNIMKVGQPVRKGQTVGLVGNTGVGSGAHVHYEVKRGYAKGGIIKAKQLAWLAEEGMEAVIPLVTNRDRGIDLWRKVGQHFGFDMDAIFNQGQNQIDYTGSAVSSIVNKVPGTNGSPVAAGSGLTLNVEVKPSPVYLDGQHLTDIIFDHVDSRFVRQSEIDDIFKGRE</sequence>
<feature type="transmembrane region" description="Helical" evidence="2">
    <location>
        <begin position="623"/>
        <end position="644"/>
    </location>
</feature>
<keyword evidence="5" id="KW-1185">Reference proteome</keyword>
<keyword evidence="2" id="KW-1133">Transmembrane helix</keyword>
<evidence type="ECO:0000256" key="1">
    <source>
        <dbReference type="SAM" id="MobiDB-lite"/>
    </source>
</evidence>
<dbReference type="Pfam" id="PF01551">
    <property type="entry name" value="Peptidase_M23"/>
    <property type="match status" value="1"/>
</dbReference>
<dbReference type="Gene3D" id="1.20.120.20">
    <property type="entry name" value="Apolipoprotein"/>
    <property type="match status" value="1"/>
</dbReference>
<evidence type="ECO:0000313" key="4">
    <source>
        <dbReference type="EMBL" id="MBD8013894.1"/>
    </source>
</evidence>
<feature type="transmembrane region" description="Helical" evidence="2">
    <location>
        <begin position="715"/>
        <end position="735"/>
    </location>
</feature>
<dbReference type="EMBL" id="JACSPU010000001">
    <property type="protein sequence ID" value="MBD8013894.1"/>
    <property type="molecule type" value="Genomic_DNA"/>
</dbReference>
<proteinExistence type="predicted"/>
<evidence type="ECO:0000259" key="3">
    <source>
        <dbReference type="Pfam" id="PF01551"/>
    </source>
</evidence>
<dbReference type="Proteomes" id="UP000658980">
    <property type="component" value="Unassembled WGS sequence"/>
</dbReference>
<dbReference type="InterPro" id="IPR016047">
    <property type="entry name" value="M23ase_b-sheet_dom"/>
</dbReference>
<dbReference type="CDD" id="cd12797">
    <property type="entry name" value="M23_peptidase"/>
    <property type="match status" value="1"/>
</dbReference>
<keyword evidence="2" id="KW-0472">Membrane</keyword>
<accession>A0ABR8WA58</accession>
<dbReference type="SUPFAM" id="SSF51261">
    <property type="entry name" value="Duplicated hybrid motif"/>
    <property type="match status" value="1"/>
</dbReference>
<dbReference type="RefSeq" id="WP_191714103.1">
    <property type="nucleotide sequence ID" value="NZ_JACSPU010000001.1"/>
</dbReference>
<comment type="caution">
    <text evidence="4">The sequence shown here is derived from an EMBL/GenBank/DDBJ whole genome shotgun (WGS) entry which is preliminary data.</text>
</comment>
<feature type="transmembrane region" description="Helical" evidence="2">
    <location>
        <begin position="689"/>
        <end position="706"/>
    </location>
</feature>
<feature type="transmembrane region" description="Helical" evidence="2">
    <location>
        <begin position="656"/>
        <end position="677"/>
    </location>
</feature>
<dbReference type="Gene3D" id="2.70.70.10">
    <property type="entry name" value="Glucose Permease (Domain IIA)"/>
    <property type="match status" value="1"/>
</dbReference>
<gene>
    <name evidence="4" type="ORF">H9630_03605</name>
</gene>
<name>A0ABR8WA58_9BACL</name>
<feature type="domain" description="M23ase beta-sheet core" evidence="3">
    <location>
        <begin position="1188"/>
        <end position="1275"/>
    </location>
</feature>
<protein>
    <submittedName>
        <fullName evidence="4">Peptidoglycan DD-metalloendopeptidase family protein</fullName>
    </submittedName>
</protein>
<reference evidence="4 5" key="1">
    <citation type="submission" date="2020-08" db="EMBL/GenBank/DDBJ databases">
        <title>A Genomic Blueprint of the Chicken Gut Microbiome.</title>
        <authorList>
            <person name="Gilroy R."/>
            <person name="Ravi A."/>
            <person name="Getino M."/>
            <person name="Pursley I."/>
            <person name="Horton D.L."/>
            <person name="Alikhan N.-F."/>
            <person name="Baker D."/>
            <person name="Gharbi K."/>
            <person name="Hall N."/>
            <person name="Watson M."/>
            <person name="Adriaenssens E.M."/>
            <person name="Foster-Nyarko E."/>
            <person name="Jarju S."/>
            <person name="Secka A."/>
            <person name="Antonio M."/>
            <person name="Oren A."/>
            <person name="Chaudhuri R."/>
            <person name="La Ragione R.M."/>
            <person name="Hildebrand F."/>
            <person name="Pallen M.J."/>
        </authorList>
    </citation>
    <scope>NUCLEOTIDE SEQUENCE [LARGE SCALE GENOMIC DNA]</scope>
    <source>
        <strain evidence="4 5">Sa1BUA13</strain>
    </source>
</reference>
<feature type="region of interest" description="Disordered" evidence="1">
    <location>
        <begin position="99"/>
        <end position="118"/>
    </location>
</feature>
<dbReference type="PANTHER" id="PTHR37813">
    <property type="entry name" value="FELS-2 PROPHAGE PROTEIN"/>
    <property type="match status" value="1"/>
</dbReference>
<dbReference type="InterPro" id="IPR011055">
    <property type="entry name" value="Dup_hybrid_motif"/>
</dbReference>
<dbReference type="PANTHER" id="PTHR37813:SF1">
    <property type="entry name" value="FELS-2 PROPHAGE PROTEIN"/>
    <property type="match status" value="1"/>
</dbReference>
<keyword evidence="2" id="KW-0812">Transmembrane</keyword>